<keyword evidence="5 8" id="KW-0812">Transmembrane</keyword>
<dbReference type="PANTHER" id="PTHR22911">
    <property type="entry name" value="ACYL-MALONYL CONDENSING ENZYME-RELATED"/>
    <property type="match status" value="1"/>
</dbReference>
<comment type="similarity">
    <text evidence="2">Belongs to the EamA transporter family.</text>
</comment>
<keyword evidence="6 8" id="KW-1133">Transmembrane helix</keyword>
<feature type="transmembrane region" description="Helical" evidence="8">
    <location>
        <begin position="67"/>
        <end position="86"/>
    </location>
</feature>
<dbReference type="OrthoDB" id="369870at2"/>
<evidence type="ECO:0000259" key="9">
    <source>
        <dbReference type="Pfam" id="PF00892"/>
    </source>
</evidence>
<dbReference type="NCBIfam" id="TIGR00688">
    <property type="entry name" value="rarD"/>
    <property type="match status" value="1"/>
</dbReference>
<dbReference type="InterPro" id="IPR000620">
    <property type="entry name" value="EamA_dom"/>
</dbReference>
<evidence type="ECO:0000313" key="10">
    <source>
        <dbReference type="EMBL" id="GAP12477.1"/>
    </source>
</evidence>
<feature type="transmembrane region" description="Helical" evidence="8">
    <location>
        <begin position="98"/>
        <end position="115"/>
    </location>
</feature>
<feature type="domain" description="EamA" evidence="9">
    <location>
        <begin position="147"/>
        <end position="278"/>
    </location>
</feature>
<accession>A0A0S7BB94</accession>
<feature type="transmembrane region" description="Helical" evidence="8">
    <location>
        <begin position="145"/>
        <end position="161"/>
    </location>
</feature>
<evidence type="ECO:0000256" key="1">
    <source>
        <dbReference type="ARBA" id="ARBA00004651"/>
    </source>
</evidence>
<feature type="transmembrane region" description="Helical" evidence="8">
    <location>
        <begin position="264"/>
        <end position="283"/>
    </location>
</feature>
<proteinExistence type="inferred from homology"/>
<dbReference type="SUPFAM" id="SSF103481">
    <property type="entry name" value="Multidrug resistance efflux transporter EmrE"/>
    <property type="match status" value="2"/>
</dbReference>
<feature type="transmembrane region" description="Helical" evidence="8">
    <location>
        <begin position="238"/>
        <end position="258"/>
    </location>
</feature>
<keyword evidence="3" id="KW-0813">Transport</keyword>
<evidence type="ECO:0000256" key="2">
    <source>
        <dbReference type="ARBA" id="ARBA00007362"/>
    </source>
</evidence>
<sequence>MKNGIGSAALAYALWGLIPIYFKAIQTVPADQILAHRFVWSFLFLILLVILRRDWPALRASLTLRTFLIYLGAGLLLAINWGLFVWAVNNGHVLEASLGYFINPLVNVVLGVVFLRERLRPLQWIPVALASAGVLYLTISFGRLPWIALGLAFSFGLYGLVKKLAPLGPLPGLTLETGSLFVVALGYLIAVEIHGAGSFGHTTPQLSLLVALSGIVTAVPLLLFAIGARRVSLTTLGLLQYTSPTLQFLTGIFLYHETFTAERLIGFCAIWLALILFSAESLITARRTMAASPLPAD</sequence>
<reference evidence="10" key="1">
    <citation type="submission" date="2015-07" db="EMBL/GenBank/DDBJ databases">
        <title>Draft Genome Sequences of Anaerolinea thermolimosa IMO-1, Bellilinea caldifistulae GOMI-1, Leptolinea tardivitalis YMTK-2, Levilinea saccharolytica KIBI-1,Longilinea arvoryzae KOME-1, Previously Described as Members of the Anaerolineaceae (Chloroflexi).</title>
        <authorList>
            <person name="Sekiguchi Y."/>
            <person name="Ohashi A."/>
            <person name="Matsuura N."/>
            <person name="Tourlousse M.D."/>
        </authorList>
    </citation>
    <scope>NUCLEOTIDE SEQUENCE [LARGE SCALE GENOMIC DNA]</scope>
    <source>
        <strain evidence="10">KOME-1</strain>
    </source>
</reference>
<comment type="subcellular location">
    <subcellularLocation>
        <location evidence="1">Cell membrane</location>
        <topology evidence="1">Multi-pass membrane protein</topology>
    </subcellularLocation>
</comment>
<feature type="transmembrane region" description="Helical" evidence="8">
    <location>
        <begin position="122"/>
        <end position="139"/>
    </location>
</feature>
<keyword evidence="11" id="KW-1185">Reference proteome</keyword>
<evidence type="ECO:0000256" key="5">
    <source>
        <dbReference type="ARBA" id="ARBA00022692"/>
    </source>
</evidence>
<dbReference type="EMBL" id="DF967972">
    <property type="protein sequence ID" value="GAP12477.1"/>
    <property type="molecule type" value="Genomic_DNA"/>
</dbReference>
<dbReference type="Pfam" id="PF00892">
    <property type="entry name" value="EamA"/>
    <property type="match status" value="2"/>
</dbReference>
<feature type="transmembrane region" description="Helical" evidence="8">
    <location>
        <begin position="173"/>
        <end position="194"/>
    </location>
</feature>
<dbReference type="Proteomes" id="UP000055060">
    <property type="component" value="Unassembled WGS sequence"/>
</dbReference>
<dbReference type="InterPro" id="IPR037185">
    <property type="entry name" value="EmrE-like"/>
</dbReference>
<evidence type="ECO:0000313" key="11">
    <source>
        <dbReference type="Proteomes" id="UP000055060"/>
    </source>
</evidence>
<dbReference type="InterPro" id="IPR004626">
    <property type="entry name" value="RarD"/>
</dbReference>
<dbReference type="RefSeq" id="WP_075071899.1">
    <property type="nucleotide sequence ID" value="NZ_DF967972.1"/>
</dbReference>
<protein>
    <submittedName>
        <fullName evidence="10">RarD protein</fullName>
    </submittedName>
</protein>
<gene>
    <name evidence="10" type="ORF">LARV_00212</name>
</gene>
<feature type="domain" description="EamA" evidence="9">
    <location>
        <begin position="4"/>
        <end position="138"/>
    </location>
</feature>
<keyword evidence="7 8" id="KW-0472">Membrane</keyword>
<feature type="transmembrane region" description="Helical" evidence="8">
    <location>
        <begin position="38"/>
        <end position="55"/>
    </location>
</feature>
<dbReference type="AlphaFoldDB" id="A0A0S7BB94"/>
<evidence type="ECO:0000256" key="3">
    <source>
        <dbReference type="ARBA" id="ARBA00022448"/>
    </source>
</evidence>
<evidence type="ECO:0000256" key="6">
    <source>
        <dbReference type="ARBA" id="ARBA00022989"/>
    </source>
</evidence>
<keyword evidence="4" id="KW-1003">Cell membrane</keyword>
<organism evidence="10">
    <name type="scientific">Longilinea arvoryzae</name>
    <dbReference type="NCBI Taxonomy" id="360412"/>
    <lineage>
        <taxon>Bacteria</taxon>
        <taxon>Bacillati</taxon>
        <taxon>Chloroflexota</taxon>
        <taxon>Anaerolineae</taxon>
        <taxon>Anaerolineales</taxon>
        <taxon>Anaerolineaceae</taxon>
        <taxon>Longilinea</taxon>
    </lineage>
</organism>
<dbReference type="PANTHER" id="PTHR22911:SF137">
    <property type="entry name" value="SOLUTE CARRIER FAMILY 35 MEMBER G2-RELATED"/>
    <property type="match status" value="1"/>
</dbReference>
<dbReference type="STRING" id="360412.LARV_00212"/>
<evidence type="ECO:0000256" key="8">
    <source>
        <dbReference type="SAM" id="Phobius"/>
    </source>
</evidence>
<evidence type="ECO:0000256" key="7">
    <source>
        <dbReference type="ARBA" id="ARBA00023136"/>
    </source>
</evidence>
<dbReference type="GO" id="GO:0005886">
    <property type="term" value="C:plasma membrane"/>
    <property type="evidence" value="ECO:0007669"/>
    <property type="project" value="UniProtKB-SubCell"/>
</dbReference>
<name>A0A0S7BB94_9CHLR</name>
<evidence type="ECO:0000256" key="4">
    <source>
        <dbReference type="ARBA" id="ARBA00022475"/>
    </source>
</evidence>
<feature type="transmembrane region" description="Helical" evidence="8">
    <location>
        <begin position="206"/>
        <end position="226"/>
    </location>
</feature>